<dbReference type="SUPFAM" id="SSF46689">
    <property type="entry name" value="Homeodomain-like"/>
    <property type="match status" value="1"/>
</dbReference>
<sequence>MALCDFMKCRWKKSLHPGRQRVGRWTPEEDKRLKVAVMLFGPKNWKKIAQFVPGRMQVQCRERWVNSLDPSLNLDEWTEAEDSKLKAAIAEHGYCWSKVAACVPPRTDSQCRRRWKVLLPHEVPMLQAARNIQKAALISNFVDRESERPALGPNDFVSLPQIESVQESETVNPSGKRKRKSRRRNEHTGESTISGGICLEEVPLLTDCNEFENLNGEDAIPRNKRAKRPRSKSKISTGPTPDHFSPWPDTNLAIANGDEVGISGGYKALKKKKAPGQQKRKSEGRLKSRKISTALGYDALCNGKRVREPCSNDNEGNDPENHNPSWTDPNLLIITNGEEVGKFRRDNVSKSKKASKLHPRKNRCREPLEDVPRSNKSSEVETFGGDDLHSEKNKNTDPLLHHSSSYPSSVLLMATDEAIGENGRNDAHQSFQPDSTGLGIRTADGDGSETFGGDITTPLRCSTPDILESGNSRAPCVSQQYRAKGSKRRDRTCSNWLLESQDGDEMTLASFLVQSHECRNSALAPKKVAKLCSKFGARRKSVDGSPKISLPVKCSISDPPDNENSSASEYYGNNEAKNPGTGDKICTNEISEAKNGDDMTLASFCNKVKKRRFKPCQKW</sequence>
<dbReference type="PROSITE" id="PS51294">
    <property type="entry name" value="HTH_MYB"/>
    <property type="match status" value="2"/>
</dbReference>
<dbReference type="PROSITE" id="PS50090">
    <property type="entry name" value="MYB_LIKE"/>
    <property type="match status" value="2"/>
</dbReference>
<name>A0ABC8R5Z2_9AQUA</name>
<keyword evidence="4" id="KW-0804">Transcription</keyword>
<dbReference type="PANTHER" id="PTHR46621">
    <property type="entry name" value="SNRNA-ACTIVATING PROTEIN COMPLEX SUBUNIT 4"/>
    <property type="match status" value="1"/>
</dbReference>
<feature type="region of interest" description="Disordered" evidence="6">
    <location>
        <begin position="152"/>
        <end position="192"/>
    </location>
</feature>
<evidence type="ECO:0000313" key="9">
    <source>
        <dbReference type="EMBL" id="CAK9138028.1"/>
    </source>
</evidence>
<feature type="region of interest" description="Disordered" evidence="6">
    <location>
        <begin position="219"/>
        <end position="247"/>
    </location>
</feature>
<evidence type="ECO:0000256" key="4">
    <source>
        <dbReference type="ARBA" id="ARBA00023163"/>
    </source>
</evidence>
<dbReference type="SMART" id="SM00717">
    <property type="entry name" value="SANT"/>
    <property type="match status" value="2"/>
</dbReference>
<reference evidence="9 10" key="1">
    <citation type="submission" date="2024-02" db="EMBL/GenBank/DDBJ databases">
        <authorList>
            <person name="Vignale AGUSTIN F."/>
            <person name="Sosa J E."/>
            <person name="Modenutti C."/>
        </authorList>
    </citation>
    <scope>NUCLEOTIDE SEQUENCE [LARGE SCALE GENOMIC DNA]</scope>
</reference>
<feature type="compositionally biased region" description="Basic and acidic residues" evidence="6">
    <location>
        <begin position="386"/>
        <end position="395"/>
    </location>
</feature>
<dbReference type="AlphaFoldDB" id="A0ABC8R5Z2"/>
<dbReference type="Pfam" id="PF00249">
    <property type="entry name" value="Myb_DNA-binding"/>
    <property type="match status" value="2"/>
</dbReference>
<dbReference type="InterPro" id="IPR009057">
    <property type="entry name" value="Homeodomain-like_sf"/>
</dbReference>
<dbReference type="GO" id="GO:0005634">
    <property type="term" value="C:nucleus"/>
    <property type="evidence" value="ECO:0007669"/>
    <property type="project" value="UniProtKB-SubCell"/>
</dbReference>
<evidence type="ECO:0000313" key="10">
    <source>
        <dbReference type="Proteomes" id="UP001642360"/>
    </source>
</evidence>
<feature type="compositionally biased region" description="Basic residues" evidence="6">
    <location>
        <begin position="175"/>
        <end position="185"/>
    </location>
</feature>
<comment type="subcellular location">
    <subcellularLocation>
        <location evidence="1">Nucleus</location>
    </subcellularLocation>
</comment>
<dbReference type="Proteomes" id="UP001642360">
    <property type="component" value="Unassembled WGS sequence"/>
</dbReference>
<organism evidence="9 10">
    <name type="scientific">Ilex paraguariensis</name>
    <name type="common">yerba mate</name>
    <dbReference type="NCBI Taxonomy" id="185542"/>
    <lineage>
        <taxon>Eukaryota</taxon>
        <taxon>Viridiplantae</taxon>
        <taxon>Streptophyta</taxon>
        <taxon>Embryophyta</taxon>
        <taxon>Tracheophyta</taxon>
        <taxon>Spermatophyta</taxon>
        <taxon>Magnoliopsida</taxon>
        <taxon>eudicotyledons</taxon>
        <taxon>Gunneridae</taxon>
        <taxon>Pentapetalae</taxon>
        <taxon>asterids</taxon>
        <taxon>campanulids</taxon>
        <taxon>Aquifoliales</taxon>
        <taxon>Aquifoliaceae</taxon>
        <taxon>Ilex</taxon>
    </lineage>
</organism>
<feature type="domain" description="HTH myb-type" evidence="8">
    <location>
        <begin position="77"/>
        <end position="123"/>
    </location>
</feature>
<feature type="region of interest" description="Disordered" evidence="6">
    <location>
        <begin position="422"/>
        <end position="457"/>
    </location>
</feature>
<feature type="domain" description="HTH myb-type" evidence="8">
    <location>
        <begin position="16"/>
        <end position="72"/>
    </location>
</feature>
<gene>
    <name evidence="9" type="ORF">ILEXP_LOCUS5093</name>
</gene>
<feature type="domain" description="Myb-like" evidence="7">
    <location>
        <begin position="23"/>
        <end position="68"/>
    </location>
</feature>
<feature type="compositionally biased region" description="Basic residues" evidence="6">
    <location>
        <begin position="350"/>
        <end position="363"/>
    </location>
</feature>
<evidence type="ECO:0000259" key="8">
    <source>
        <dbReference type="PROSITE" id="PS51294"/>
    </source>
</evidence>
<keyword evidence="5" id="KW-0539">Nucleus</keyword>
<feature type="compositionally biased region" description="Basic residues" evidence="6">
    <location>
        <begin position="222"/>
        <end position="233"/>
    </location>
</feature>
<dbReference type="Gene3D" id="1.10.10.60">
    <property type="entry name" value="Homeodomain-like"/>
    <property type="match status" value="2"/>
</dbReference>
<dbReference type="EMBL" id="CAUOFW020000856">
    <property type="protein sequence ID" value="CAK9138028.1"/>
    <property type="molecule type" value="Genomic_DNA"/>
</dbReference>
<dbReference type="FunFam" id="1.10.10.60:FF:000016">
    <property type="entry name" value="Transcriptional activator Myb isoform A"/>
    <property type="match status" value="1"/>
</dbReference>
<comment type="caution">
    <text evidence="9">The sequence shown here is derived from an EMBL/GenBank/DDBJ whole genome shotgun (WGS) entry which is preliminary data.</text>
</comment>
<evidence type="ECO:0000256" key="1">
    <source>
        <dbReference type="ARBA" id="ARBA00004123"/>
    </source>
</evidence>
<feature type="region of interest" description="Disordered" evidence="6">
    <location>
        <begin position="304"/>
        <end position="330"/>
    </location>
</feature>
<feature type="region of interest" description="Disordered" evidence="6">
    <location>
        <begin position="343"/>
        <end position="404"/>
    </location>
</feature>
<dbReference type="InterPro" id="IPR017930">
    <property type="entry name" value="Myb_dom"/>
</dbReference>
<dbReference type="GO" id="GO:0003677">
    <property type="term" value="F:DNA binding"/>
    <property type="evidence" value="ECO:0007669"/>
    <property type="project" value="UniProtKB-KW"/>
</dbReference>
<dbReference type="CDD" id="cd00167">
    <property type="entry name" value="SANT"/>
    <property type="match status" value="2"/>
</dbReference>
<keyword evidence="3" id="KW-0238">DNA-binding</keyword>
<keyword evidence="2" id="KW-0805">Transcription regulation</keyword>
<feature type="region of interest" description="Disordered" evidence="6">
    <location>
        <begin position="267"/>
        <end position="289"/>
    </location>
</feature>
<evidence type="ECO:0000256" key="3">
    <source>
        <dbReference type="ARBA" id="ARBA00023125"/>
    </source>
</evidence>
<dbReference type="InterPro" id="IPR001005">
    <property type="entry name" value="SANT/Myb"/>
</dbReference>
<evidence type="ECO:0000256" key="5">
    <source>
        <dbReference type="ARBA" id="ARBA00023242"/>
    </source>
</evidence>
<evidence type="ECO:0000256" key="6">
    <source>
        <dbReference type="SAM" id="MobiDB-lite"/>
    </source>
</evidence>
<keyword evidence="10" id="KW-1185">Reference proteome</keyword>
<feature type="region of interest" description="Disordered" evidence="6">
    <location>
        <begin position="551"/>
        <end position="587"/>
    </location>
</feature>
<evidence type="ECO:0000256" key="2">
    <source>
        <dbReference type="ARBA" id="ARBA00023015"/>
    </source>
</evidence>
<feature type="domain" description="Myb-like" evidence="7">
    <location>
        <begin position="69"/>
        <end position="119"/>
    </location>
</feature>
<feature type="compositionally biased region" description="Polar residues" evidence="6">
    <location>
        <begin position="161"/>
        <end position="173"/>
    </location>
</feature>
<feature type="compositionally biased region" description="Basic and acidic residues" evidence="6">
    <location>
        <begin position="364"/>
        <end position="379"/>
    </location>
</feature>
<evidence type="ECO:0000259" key="7">
    <source>
        <dbReference type="PROSITE" id="PS50090"/>
    </source>
</evidence>
<dbReference type="InterPro" id="IPR051575">
    <property type="entry name" value="Myb-like_DNA-bd"/>
</dbReference>
<proteinExistence type="predicted"/>
<dbReference type="PANTHER" id="PTHR46621:SF1">
    <property type="entry name" value="SNRNA-ACTIVATING PROTEIN COMPLEX SUBUNIT 4"/>
    <property type="match status" value="1"/>
</dbReference>
<protein>
    <submittedName>
        <fullName evidence="9">Uncharacterized protein</fullName>
    </submittedName>
</protein>
<accession>A0ABC8R5Z2</accession>